<keyword evidence="4" id="KW-0804">Transcription</keyword>
<dbReference type="PROSITE" id="PS50949">
    <property type="entry name" value="HTH_GNTR"/>
    <property type="match status" value="1"/>
</dbReference>
<dbReference type="AlphaFoldDB" id="A0A448UD01"/>
<dbReference type="EMBL" id="LR134516">
    <property type="protein sequence ID" value="VEJ21757.1"/>
    <property type="molecule type" value="Genomic_DNA"/>
</dbReference>
<sequence>MNANILIKPQKLSEQILSILEERIVSGEYPVRSKLPPERKLAEEFGVSRPSVRAALKMLVARNMLEARQGDGYYVSAKPQQDFLHDWQNLLGSHPDWEADVFDFCRNIEGCMAALAAERRIEADLKRIEFWLEKFEQAYRDKNREHQAEADFSFHQAIAQAAHNILFTHLSGSLLNMLYRSTRSHIMHTAQIDDPCPTLIKQHRTLYEAIKNKQPHEAARAAEGHLSYVADSLRQDRKYQTLSEYADTLAQNDLQRAAKW</sequence>
<dbReference type="Gene3D" id="1.20.120.530">
    <property type="entry name" value="GntR ligand-binding domain-like"/>
    <property type="match status" value="1"/>
</dbReference>
<organism evidence="8 9">
    <name type="scientific">Neisseria animaloris</name>
    <dbReference type="NCBI Taxonomy" id="326522"/>
    <lineage>
        <taxon>Bacteria</taxon>
        <taxon>Pseudomonadati</taxon>
        <taxon>Pseudomonadota</taxon>
        <taxon>Betaproteobacteria</taxon>
        <taxon>Neisseriales</taxon>
        <taxon>Neisseriaceae</taxon>
        <taxon>Neisseria</taxon>
    </lineage>
</organism>
<dbReference type="STRING" id="326522.BWD08_09330"/>
<dbReference type="SMART" id="SM00345">
    <property type="entry name" value="HTH_GNTR"/>
    <property type="match status" value="1"/>
</dbReference>
<dbReference type="GO" id="GO:0003700">
    <property type="term" value="F:DNA-binding transcription factor activity"/>
    <property type="evidence" value="ECO:0007669"/>
    <property type="project" value="InterPro"/>
</dbReference>
<dbReference type="PANTHER" id="PTHR43537:SF34">
    <property type="entry name" value="PYRUVATE DEHYDROGENASE COMPLEX REPRESSOR"/>
    <property type="match status" value="1"/>
</dbReference>
<evidence type="ECO:0000256" key="3">
    <source>
        <dbReference type="ARBA" id="ARBA00023125"/>
    </source>
</evidence>
<dbReference type="InterPro" id="IPR000524">
    <property type="entry name" value="Tscrpt_reg_HTH_GntR"/>
</dbReference>
<feature type="domain" description="HTH gntR-type" evidence="7">
    <location>
        <begin position="10"/>
        <end position="78"/>
    </location>
</feature>
<dbReference type="InterPro" id="IPR036390">
    <property type="entry name" value="WH_DNA-bd_sf"/>
</dbReference>
<evidence type="ECO:0000256" key="2">
    <source>
        <dbReference type="ARBA" id="ARBA00023015"/>
    </source>
</evidence>
<dbReference type="Proteomes" id="UP000268229">
    <property type="component" value="Chromosome"/>
</dbReference>
<dbReference type="Pfam" id="PF07729">
    <property type="entry name" value="FCD"/>
    <property type="match status" value="1"/>
</dbReference>
<keyword evidence="3" id="KW-0238">DNA-binding</keyword>
<reference evidence="8 9" key="1">
    <citation type="submission" date="2018-12" db="EMBL/GenBank/DDBJ databases">
        <authorList>
            <consortium name="Pathogen Informatics"/>
        </authorList>
    </citation>
    <scope>NUCLEOTIDE SEQUENCE [LARGE SCALE GENOMIC DNA]</scope>
    <source>
        <strain evidence="8 9">NCTC12227</strain>
    </source>
</reference>
<dbReference type="Pfam" id="PF00392">
    <property type="entry name" value="GntR"/>
    <property type="match status" value="1"/>
</dbReference>
<evidence type="ECO:0000313" key="8">
    <source>
        <dbReference type="EMBL" id="VEJ21757.1"/>
    </source>
</evidence>
<gene>
    <name evidence="8" type="primary">pdhR</name>
    <name evidence="8" type="ORF">NCTC12227_01512</name>
</gene>
<name>A0A448UD01_9NEIS</name>
<keyword evidence="2" id="KW-0805">Transcription regulation</keyword>
<dbReference type="InterPro" id="IPR008920">
    <property type="entry name" value="TF_FadR/GntR_C"/>
</dbReference>
<dbReference type="CDD" id="cd07377">
    <property type="entry name" value="WHTH_GntR"/>
    <property type="match status" value="1"/>
</dbReference>
<dbReference type="OrthoDB" id="5296437at2"/>
<dbReference type="SUPFAM" id="SSF48008">
    <property type="entry name" value="GntR ligand-binding domain-like"/>
    <property type="match status" value="1"/>
</dbReference>
<dbReference type="PRINTS" id="PR00035">
    <property type="entry name" value="HTHGNTR"/>
</dbReference>
<evidence type="ECO:0000259" key="7">
    <source>
        <dbReference type="PROSITE" id="PS50949"/>
    </source>
</evidence>
<protein>
    <recommendedName>
        <fullName evidence="6">Pyruvate dehydrogenase complex repressor</fullName>
    </recommendedName>
</protein>
<dbReference type="GO" id="GO:0003677">
    <property type="term" value="F:DNA binding"/>
    <property type="evidence" value="ECO:0007669"/>
    <property type="project" value="UniProtKB-KW"/>
</dbReference>
<keyword evidence="1" id="KW-0678">Repressor</keyword>
<dbReference type="PANTHER" id="PTHR43537">
    <property type="entry name" value="TRANSCRIPTIONAL REGULATOR, GNTR FAMILY"/>
    <property type="match status" value="1"/>
</dbReference>
<proteinExistence type="predicted"/>
<dbReference type="RefSeq" id="WP_126304891.1">
    <property type="nucleotide sequence ID" value="NZ_LR134516.1"/>
</dbReference>
<dbReference type="SMART" id="SM00895">
    <property type="entry name" value="FCD"/>
    <property type="match status" value="1"/>
</dbReference>
<evidence type="ECO:0000256" key="4">
    <source>
        <dbReference type="ARBA" id="ARBA00023163"/>
    </source>
</evidence>
<accession>A0A448UD01</accession>
<evidence type="ECO:0000256" key="1">
    <source>
        <dbReference type="ARBA" id="ARBA00022491"/>
    </source>
</evidence>
<comment type="function">
    <text evidence="5">Transcriptional repressor for the pyruvate dehydrogenase complex genes aceEF and lpd.</text>
</comment>
<keyword evidence="9" id="KW-1185">Reference proteome</keyword>
<dbReference type="InterPro" id="IPR036388">
    <property type="entry name" value="WH-like_DNA-bd_sf"/>
</dbReference>
<evidence type="ECO:0000313" key="9">
    <source>
        <dbReference type="Proteomes" id="UP000268229"/>
    </source>
</evidence>
<evidence type="ECO:0000256" key="6">
    <source>
        <dbReference type="ARBA" id="ARBA00039592"/>
    </source>
</evidence>
<dbReference type="SUPFAM" id="SSF46785">
    <property type="entry name" value="Winged helix' DNA-binding domain"/>
    <property type="match status" value="1"/>
</dbReference>
<dbReference type="Gene3D" id="1.10.10.10">
    <property type="entry name" value="Winged helix-like DNA-binding domain superfamily/Winged helix DNA-binding domain"/>
    <property type="match status" value="1"/>
</dbReference>
<dbReference type="InterPro" id="IPR011711">
    <property type="entry name" value="GntR_C"/>
</dbReference>
<evidence type="ECO:0000256" key="5">
    <source>
        <dbReference type="ARBA" id="ARBA00037357"/>
    </source>
</evidence>
<dbReference type="KEGG" id="nani:NCTC12227_01512"/>